<accession>A0A9D3ZQ84</accession>
<gene>
    <name evidence="1" type="ORF">J1N35_034639</name>
</gene>
<dbReference type="EMBL" id="JAIQCV010000010">
    <property type="protein sequence ID" value="KAH1056574.1"/>
    <property type="molecule type" value="Genomic_DNA"/>
</dbReference>
<protein>
    <submittedName>
        <fullName evidence="1">Uncharacterized protein</fullName>
    </submittedName>
</protein>
<organism evidence="1 2">
    <name type="scientific">Gossypium stocksii</name>
    <dbReference type="NCBI Taxonomy" id="47602"/>
    <lineage>
        <taxon>Eukaryota</taxon>
        <taxon>Viridiplantae</taxon>
        <taxon>Streptophyta</taxon>
        <taxon>Embryophyta</taxon>
        <taxon>Tracheophyta</taxon>
        <taxon>Spermatophyta</taxon>
        <taxon>Magnoliopsida</taxon>
        <taxon>eudicotyledons</taxon>
        <taxon>Gunneridae</taxon>
        <taxon>Pentapetalae</taxon>
        <taxon>rosids</taxon>
        <taxon>malvids</taxon>
        <taxon>Malvales</taxon>
        <taxon>Malvaceae</taxon>
        <taxon>Malvoideae</taxon>
        <taxon>Gossypium</taxon>
    </lineage>
</organism>
<comment type="caution">
    <text evidence="1">The sequence shown here is derived from an EMBL/GenBank/DDBJ whole genome shotgun (WGS) entry which is preliminary data.</text>
</comment>
<name>A0A9D3ZQ84_9ROSI</name>
<evidence type="ECO:0000313" key="1">
    <source>
        <dbReference type="EMBL" id="KAH1056574.1"/>
    </source>
</evidence>
<reference evidence="1 2" key="1">
    <citation type="journal article" date="2021" name="Plant Biotechnol. J.">
        <title>Multi-omics assisted identification of the key and species-specific regulatory components of drought-tolerant mechanisms in Gossypium stocksii.</title>
        <authorList>
            <person name="Yu D."/>
            <person name="Ke L."/>
            <person name="Zhang D."/>
            <person name="Wu Y."/>
            <person name="Sun Y."/>
            <person name="Mei J."/>
            <person name="Sun J."/>
            <person name="Sun Y."/>
        </authorList>
    </citation>
    <scope>NUCLEOTIDE SEQUENCE [LARGE SCALE GENOMIC DNA]</scope>
    <source>
        <strain evidence="2">cv. E1</strain>
        <tissue evidence="1">Leaf</tissue>
    </source>
</reference>
<dbReference type="Proteomes" id="UP000828251">
    <property type="component" value="Unassembled WGS sequence"/>
</dbReference>
<evidence type="ECO:0000313" key="2">
    <source>
        <dbReference type="Proteomes" id="UP000828251"/>
    </source>
</evidence>
<feature type="non-terminal residue" evidence="1">
    <location>
        <position position="1"/>
    </location>
</feature>
<sequence>TIDMSTSDSNEDVEACSADGRNVKKVRFKEKRVDSIEMLVDPVPPPIMTWKDLLFGNTIKSSKVIGEDYGETFDFV</sequence>
<keyword evidence="2" id="KW-1185">Reference proteome</keyword>
<proteinExistence type="predicted"/>
<dbReference type="AlphaFoldDB" id="A0A9D3ZQ84"/>